<organism evidence="1 2">
    <name type="scientific">Candidatus Scatomorpha intestinigallinarum</name>
    <dbReference type="NCBI Taxonomy" id="2840923"/>
    <lineage>
        <taxon>Bacteria</taxon>
        <taxon>Bacillati</taxon>
        <taxon>Bacillota</taxon>
        <taxon>Clostridia</taxon>
        <taxon>Eubacteriales</taxon>
        <taxon>Candidatus Scatomorpha</taxon>
    </lineage>
</organism>
<gene>
    <name evidence="1" type="ORF">IAD36_05640</name>
</gene>
<accession>A0A9D1IZF7</accession>
<dbReference type="AlphaFoldDB" id="A0A9D1IZF7"/>
<evidence type="ECO:0000313" key="2">
    <source>
        <dbReference type="Proteomes" id="UP000824238"/>
    </source>
</evidence>
<reference evidence="1" key="2">
    <citation type="journal article" date="2021" name="PeerJ">
        <title>Extensive microbial diversity within the chicken gut microbiome revealed by metagenomics and culture.</title>
        <authorList>
            <person name="Gilroy R."/>
            <person name="Ravi A."/>
            <person name="Getino M."/>
            <person name="Pursley I."/>
            <person name="Horton D.L."/>
            <person name="Alikhan N.F."/>
            <person name="Baker D."/>
            <person name="Gharbi K."/>
            <person name="Hall N."/>
            <person name="Watson M."/>
            <person name="Adriaenssens E.M."/>
            <person name="Foster-Nyarko E."/>
            <person name="Jarju S."/>
            <person name="Secka A."/>
            <person name="Antonio M."/>
            <person name="Oren A."/>
            <person name="Chaudhuri R.R."/>
            <person name="La Ragione R."/>
            <person name="Hildebrand F."/>
            <person name="Pallen M.J."/>
        </authorList>
    </citation>
    <scope>NUCLEOTIDE SEQUENCE</scope>
    <source>
        <strain evidence="1">ChiGjej3B3-7149</strain>
    </source>
</reference>
<evidence type="ECO:0008006" key="3">
    <source>
        <dbReference type="Google" id="ProtNLM"/>
    </source>
</evidence>
<name>A0A9D1IZF7_9FIRM</name>
<dbReference type="SUPFAM" id="SSF52540">
    <property type="entry name" value="P-loop containing nucleoside triphosphate hydrolases"/>
    <property type="match status" value="1"/>
</dbReference>
<dbReference type="InterPro" id="IPR027417">
    <property type="entry name" value="P-loop_NTPase"/>
</dbReference>
<dbReference type="EMBL" id="DVHH01000139">
    <property type="protein sequence ID" value="HIR55060.1"/>
    <property type="molecule type" value="Genomic_DNA"/>
</dbReference>
<dbReference type="Proteomes" id="UP000824238">
    <property type="component" value="Unassembled WGS sequence"/>
</dbReference>
<sequence>MTIREQIDRILAARKEKGKELEARLEARKKLKESLYRGTSSLVMESMDIKDDKLREQYGRIFNDVDASEVELLKLMDQVVAAMGDGVKRFNRDYISIATVGKERQGKSQFLQSLGDLDDEIIPAYDATSCTGATSIICNAAEMPKGSVRATITFRQPSELLDIVRPYIMEIDPAYLNNYPLKFEDIGYIRLNYLASKVEKGNANQATALKHLTNIVRHFSEIQELFGSSPISLTDPQLIKTYVAQNNGKDVDSPEAEFYYKYLAVARADIYCPFFVDIGRVHLVDTVGIGDTKYGIEDMMLNTVDRECDAAIVVTRPISGVQESDIELYNSLRDKFRDRDTGLWLFYLVNHYRGQNDKTVQSFLNGITESKFSVAGSSVVDVSDQDAVRDDFTIPVLNTLMKNMDAIDGAYLKSVYAKEAAAKEKLRAFLAKLPALSPVNTHGLLGMEAAEKGKRCFNRMTAELSETMHHWSLEREKPNTKLWNSVQAILNNLDNIVPTPEKIKAIVNSTGLLTGEDAWEKMLHYVRNEITDRFIAIDDVLEEETRQFKCSLVRTLYQELRQLSSNEADGGSQDEDCDMIEWLKTMMDEILTGNEKYAQIRKGFDFLYRFEFNTRAQLIQEVRRQMYIINPLCTEYAKPTITFQRSNCENAIHFYLTSRMSVIEDELRYHLAKLYRTPNQAFYAAAEEFYDRLTFAIDLSGGYLISMADVWGAFFQEFSSKLWKEDVERFDVVNRLIAAYNEMVSGLRAFLEGAGAAAEKGAE</sequence>
<proteinExistence type="predicted"/>
<protein>
    <recommendedName>
        <fullName evidence="3">Dynamin family protein</fullName>
    </recommendedName>
</protein>
<dbReference type="Gene3D" id="3.40.50.300">
    <property type="entry name" value="P-loop containing nucleotide triphosphate hydrolases"/>
    <property type="match status" value="1"/>
</dbReference>
<comment type="caution">
    <text evidence="1">The sequence shown here is derived from an EMBL/GenBank/DDBJ whole genome shotgun (WGS) entry which is preliminary data.</text>
</comment>
<reference evidence="1" key="1">
    <citation type="submission" date="2020-10" db="EMBL/GenBank/DDBJ databases">
        <authorList>
            <person name="Gilroy R."/>
        </authorList>
    </citation>
    <scope>NUCLEOTIDE SEQUENCE</scope>
    <source>
        <strain evidence="1">ChiGjej3B3-7149</strain>
    </source>
</reference>
<evidence type="ECO:0000313" key="1">
    <source>
        <dbReference type="EMBL" id="HIR55060.1"/>
    </source>
</evidence>